<protein>
    <submittedName>
        <fullName evidence="1">Uncharacterized protein</fullName>
    </submittedName>
</protein>
<accession>F8N8L4</accession>
<keyword evidence="2" id="KW-1185">Reference proteome</keyword>
<proteinExistence type="predicted"/>
<evidence type="ECO:0000313" key="2">
    <source>
        <dbReference type="Proteomes" id="UP000002772"/>
    </source>
</evidence>
<evidence type="ECO:0000313" key="1">
    <source>
        <dbReference type="EMBL" id="EGN56581.1"/>
    </source>
</evidence>
<dbReference type="EMBL" id="GL945017">
    <property type="protein sequence ID" value="EGN56581.1"/>
    <property type="molecule type" value="Genomic_DNA"/>
</dbReference>
<name>F8N8L4_9BACT</name>
<sequence length="113" mass="12218">MFFALLTLTLATGCSDEKENLDVYTAKIAQVDQSDGVVAVLLTIPSNAPKEIVEGLETRAGLAMLFSKKALKGAEINRGDVITFKILAAYPRTGIQIGVWAFDADIFLISINR</sequence>
<reference evidence="2" key="1">
    <citation type="journal article" date="2011" name="Stand. Genomic Sci.">
        <title>Non-contiguous finished genome sequence of the opportunistic oral pathogen Prevotella multisaccharivorax type strain (PPPA20).</title>
        <authorList>
            <person name="Pati A."/>
            <person name="Gronow S."/>
            <person name="Lu M."/>
            <person name="Lapidus A."/>
            <person name="Nolan M."/>
            <person name="Lucas S."/>
            <person name="Hammon N."/>
            <person name="Deshpande S."/>
            <person name="Cheng J.F."/>
            <person name="Tapia R."/>
            <person name="Han C."/>
            <person name="Goodwin L."/>
            <person name="Pitluck S."/>
            <person name="Liolios K."/>
            <person name="Pagani I."/>
            <person name="Mavromatis K."/>
            <person name="Mikhailova N."/>
            <person name="Huntemann M."/>
            <person name="Chen A."/>
            <person name="Palaniappan K."/>
            <person name="Land M."/>
            <person name="Hauser L."/>
            <person name="Detter J.C."/>
            <person name="Brambilla E.M."/>
            <person name="Rohde M."/>
            <person name="Goker M."/>
            <person name="Woyke T."/>
            <person name="Bristow J."/>
            <person name="Eisen J.A."/>
            <person name="Markowitz V."/>
            <person name="Hugenholtz P."/>
            <person name="Kyrpides N.C."/>
            <person name="Klenk H.P."/>
            <person name="Ivanova N."/>
        </authorList>
    </citation>
    <scope>NUCLEOTIDE SEQUENCE [LARGE SCALE GENOMIC DNA]</scope>
    <source>
        <strain evidence="2">DSM 17128</strain>
    </source>
</reference>
<gene>
    <name evidence="1" type="ORF">Premu_1145</name>
</gene>
<organism evidence="1 2">
    <name type="scientific">Hallella multisaccharivorax DSM 17128</name>
    <dbReference type="NCBI Taxonomy" id="688246"/>
    <lineage>
        <taxon>Bacteria</taxon>
        <taxon>Pseudomonadati</taxon>
        <taxon>Bacteroidota</taxon>
        <taxon>Bacteroidia</taxon>
        <taxon>Bacteroidales</taxon>
        <taxon>Prevotellaceae</taxon>
        <taxon>Hallella</taxon>
    </lineage>
</organism>
<dbReference type="AlphaFoldDB" id="F8N8L4"/>
<dbReference type="Proteomes" id="UP000002772">
    <property type="component" value="Unassembled WGS sequence"/>
</dbReference>
<dbReference type="HOGENOM" id="CLU_2131197_0_0_10"/>